<comment type="caution">
    <text evidence="1">The sequence shown here is derived from an EMBL/GenBank/DDBJ whole genome shotgun (WGS) entry which is preliminary data.</text>
</comment>
<gene>
    <name evidence="1" type="ORF">CK203_073815</name>
</gene>
<protein>
    <submittedName>
        <fullName evidence="1">Uncharacterized protein</fullName>
    </submittedName>
</protein>
<name>A0A438DJC4_VITVI</name>
<evidence type="ECO:0000313" key="1">
    <source>
        <dbReference type="EMBL" id="RVW35561.1"/>
    </source>
</evidence>
<reference evidence="1 2" key="1">
    <citation type="journal article" date="2018" name="PLoS Genet.">
        <title>Population sequencing reveals clonal diversity and ancestral inbreeding in the grapevine cultivar Chardonnay.</title>
        <authorList>
            <person name="Roach M.J."/>
            <person name="Johnson D.L."/>
            <person name="Bohlmann J."/>
            <person name="van Vuuren H.J."/>
            <person name="Jones S.J."/>
            <person name="Pretorius I.S."/>
            <person name="Schmidt S.A."/>
            <person name="Borneman A.R."/>
        </authorList>
    </citation>
    <scope>NUCLEOTIDE SEQUENCE [LARGE SCALE GENOMIC DNA]</scope>
    <source>
        <strain evidence="2">cv. Chardonnay</strain>
        <tissue evidence="1">Leaf</tissue>
    </source>
</reference>
<dbReference type="Proteomes" id="UP000288805">
    <property type="component" value="Unassembled WGS sequence"/>
</dbReference>
<sequence>MGAGCPVRRRSRRGCLMHINISLLKTVIDDLVLMGYPLSLKEARCLEIPFSEEEVFSALPTLNRDKPQGEGFILGFKAGGRGGDGVEINLEKNESIPIGRVLNVEELVDILGHRVGSQPSKYLALPLGVVFKSSKKVCIVEETILIKREGG</sequence>
<organism evidence="1 2">
    <name type="scientific">Vitis vinifera</name>
    <name type="common">Grape</name>
    <dbReference type="NCBI Taxonomy" id="29760"/>
    <lineage>
        <taxon>Eukaryota</taxon>
        <taxon>Viridiplantae</taxon>
        <taxon>Streptophyta</taxon>
        <taxon>Embryophyta</taxon>
        <taxon>Tracheophyta</taxon>
        <taxon>Spermatophyta</taxon>
        <taxon>Magnoliopsida</taxon>
        <taxon>eudicotyledons</taxon>
        <taxon>Gunneridae</taxon>
        <taxon>Pentapetalae</taxon>
        <taxon>rosids</taxon>
        <taxon>Vitales</taxon>
        <taxon>Vitaceae</taxon>
        <taxon>Viteae</taxon>
        <taxon>Vitis</taxon>
    </lineage>
</organism>
<dbReference type="AlphaFoldDB" id="A0A438DJC4"/>
<evidence type="ECO:0000313" key="2">
    <source>
        <dbReference type="Proteomes" id="UP000288805"/>
    </source>
</evidence>
<dbReference type="EMBL" id="QGNW01001602">
    <property type="protein sequence ID" value="RVW35561.1"/>
    <property type="molecule type" value="Genomic_DNA"/>
</dbReference>
<proteinExistence type="predicted"/>
<accession>A0A438DJC4</accession>